<evidence type="ECO:0000313" key="3">
    <source>
        <dbReference type="EMBL" id="QES23998.1"/>
    </source>
</evidence>
<dbReference type="Pfam" id="PF13699">
    <property type="entry name" value="eCIS_core"/>
    <property type="match status" value="1"/>
</dbReference>
<protein>
    <recommendedName>
        <fullName evidence="2">eCIS core domain-containing protein</fullName>
    </recommendedName>
</protein>
<feature type="domain" description="eCIS core" evidence="2">
    <location>
        <begin position="79"/>
        <end position="150"/>
    </location>
</feature>
<feature type="compositionally biased region" description="Basic and acidic residues" evidence="1">
    <location>
        <begin position="165"/>
        <end position="175"/>
    </location>
</feature>
<evidence type="ECO:0000256" key="1">
    <source>
        <dbReference type="SAM" id="MobiDB-lite"/>
    </source>
</evidence>
<evidence type="ECO:0000313" key="4">
    <source>
        <dbReference type="Proteomes" id="UP000324106"/>
    </source>
</evidence>
<feature type="region of interest" description="Disordered" evidence="1">
    <location>
        <begin position="147"/>
        <end position="201"/>
    </location>
</feature>
<name>A0A5P2B2N6_STRVZ</name>
<dbReference type="Proteomes" id="UP000324106">
    <property type="component" value="Chromosome"/>
</dbReference>
<proteinExistence type="predicted"/>
<evidence type="ECO:0000259" key="2">
    <source>
        <dbReference type="Pfam" id="PF13699"/>
    </source>
</evidence>
<dbReference type="EMBL" id="CP029194">
    <property type="protein sequence ID" value="QES23998.1"/>
    <property type="molecule type" value="Genomic_DNA"/>
</dbReference>
<feature type="compositionally biased region" description="Basic and acidic residues" evidence="1">
    <location>
        <begin position="1"/>
        <end position="16"/>
    </location>
</feature>
<dbReference type="InterPro" id="IPR025295">
    <property type="entry name" value="eCIS_core_dom"/>
</dbReference>
<dbReference type="AlphaFoldDB" id="A0A5P2B2N6"/>
<reference evidence="3 4" key="1">
    <citation type="submission" date="2018-05" db="EMBL/GenBank/DDBJ databases">
        <title>Streptomyces venezuelae.</title>
        <authorList>
            <person name="Kim W."/>
            <person name="Lee N."/>
            <person name="Cho B.-K."/>
        </authorList>
    </citation>
    <scope>NUCLEOTIDE SEQUENCE [LARGE SCALE GENOMIC DNA]</scope>
    <source>
        <strain evidence="3 4">ATCC 15068</strain>
    </source>
</reference>
<gene>
    <name evidence="3" type="ORF">DEJ46_36855</name>
</gene>
<feature type="region of interest" description="Disordered" evidence="1">
    <location>
        <begin position="1"/>
        <end position="27"/>
    </location>
</feature>
<dbReference type="RefSeq" id="WP_150273364.1">
    <property type="nucleotide sequence ID" value="NZ_CP029194.1"/>
</dbReference>
<accession>A0A5P2B2N6</accession>
<organism evidence="3 4">
    <name type="scientific">Streptomyces venezuelae</name>
    <dbReference type="NCBI Taxonomy" id="54571"/>
    <lineage>
        <taxon>Bacteria</taxon>
        <taxon>Bacillati</taxon>
        <taxon>Actinomycetota</taxon>
        <taxon>Actinomycetes</taxon>
        <taxon>Kitasatosporales</taxon>
        <taxon>Streptomycetaceae</taxon>
        <taxon>Streptomyces</taxon>
    </lineage>
</organism>
<sequence>MRANDRDRTAEGKEPGRTAAKAPARGDGAPAGFLALRGAAGNGAAVQMLRAAGHPWAQTQRPAVQRSAVHDVLRTGGRPLDDATRTDMESRLAADFSDVRIHDDAAARASAAEVGARAYTSGNHVVIGDGGSDRHTLAHELTHVIQQRRGPVAGTDNGSGLKVSDPSDRHEREAEANATRAMSGPPRGTAEDREGPTPRAAGETAIQRQIVQTHDSDGNDVGSAAFWTYANTVDAAVQWAYDYVVSAPGLGALAAYRNTHGHIDQWLRVWNQQMTVGVPGGVSMQFGYAVETITEIRLQQTGGGVPAGYVAQTQAAIGSTRPDYLLLRQSDLAYAGAVDITASNSAGHIHGKIGWLTLFPRFCESVYPSLTPATEAMMRLNFLAGNVGPMTPQQAAAAQAQAAANIQERNRILASMNAHFQNSMDTANIMSGGRLQRGGDPLMVANARRGAVQQWMQAQFNLGDLRTAASLLAALGHNPTAFGLEGYTASESTAVAFLNAHGQAWQARQDALAAGQLQAV</sequence>
<dbReference type="OrthoDB" id="9153660at2"/>